<evidence type="ECO:0000313" key="3">
    <source>
        <dbReference type="Proteomes" id="UP000008021"/>
    </source>
</evidence>
<feature type="compositionally biased region" description="Pro residues" evidence="1">
    <location>
        <begin position="1"/>
        <end position="12"/>
    </location>
</feature>
<dbReference type="HOGENOM" id="CLU_984779_0_0_1"/>
<feature type="region of interest" description="Disordered" evidence="1">
    <location>
        <begin position="1"/>
        <end position="36"/>
    </location>
</feature>
<proteinExistence type="predicted"/>
<accession>A0A0E0DEZ2</accession>
<dbReference type="STRING" id="40149.A0A0E0DEZ2"/>
<name>A0A0E0DEZ2_9ORYZ</name>
<dbReference type="EnsemblPlants" id="OMERI04G12990.1">
    <property type="protein sequence ID" value="OMERI04G12990.1"/>
    <property type="gene ID" value="OMERI04G12990"/>
</dbReference>
<dbReference type="Proteomes" id="UP000008021">
    <property type="component" value="Chromosome 4"/>
</dbReference>
<sequence length="283" mass="31929">MGRSRPSPPPPHASEARDIDSKSIGPSSNGSDEEKVNSKALKDVIYKECFIHSGLKILSILSDVRLHPHDRWNICQKVGSRAAILQNLVNPIEVFVDDECAGKPAPQVPKSSKPSIMKLRQAASRNLKREIELLMENPQRNFPLTNFCLDHSKLIKSSTMVSPVIYAQRRLSYLMNGMGRQQALGDAMQAWRRPTTFNFLDAALPSLGMEIESEEAIEEKGDVLQRSPLRKKEIALRVPIALFITITYAPSKRTQQRLFVFRQRSSKEFPFMDCTRSQVATLI</sequence>
<evidence type="ECO:0000313" key="2">
    <source>
        <dbReference type="EnsemblPlants" id="OMERI04G12990.1"/>
    </source>
</evidence>
<keyword evidence="3" id="KW-1185">Reference proteome</keyword>
<protein>
    <submittedName>
        <fullName evidence="2">Uncharacterized protein</fullName>
    </submittedName>
</protein>
<reference evidence="2" key="1">
    <citation type="submission" date="2015-04" db="UniProtKB">
        <authorList>
            <consortium name="EnsemblPlants"/>
        </authorList>
    </citation>
    <scope>IDENTIFICATION</scope>
</reference>
<evidence type="ECO:0000256" key="1">
    <source>
        <dbReference type="SAM" id="MobiDB-lite"/>
    </source>
</evidence>
<reference evidence="2" key="2">
    <citation type="submission" date="2018-05" db="EMBL/GenBank/DDBJ databases">
        <title>OmerRS3 (Oryza meridionalis Reference Sequence Version 3).</title>
        <authorList>
            <person name="Zhang J."/>
            <person name="Kudrna D."/>
            <person name="Lee S."/>
            <person name="Talag J."/>
            <person name="Welchert J."/>
            <person name="Wing R.A."/>
        </authorList>
    </citation>
    <scope>NUCLEOTIDE SEQUENCE [LARGE SCALE GENOMIC DNA]</scope>
    <source>
        <strain evidence="2">cv. OR44</strain>
    </source>
</reference>
<dbReference type="Gramene" id="OMERI04G12990.1">
    <property type="protein sequence ID" value="OMERI04G12990.1"/>
    <property type="gene ID" value="OMERI04G12990"/>
</dbReference>
<organism evidence="2">
    <name type="scientific">Oryza meridionalis</name>
    <dbReference type="NCBI Taxonomy" id="40149"/>
    <lineage>
        <taxon>Eukaryota</taxon>
        <taxon>Viridiplantae</taxon>
        <taxon>Streptophyta</taxon>
        <taxon>Embryophyta</taxon>
        <taxon>Tracheophyta</taxon>
        <taxon>Spermatophyta</taxon>
        <taxon>Magnoliopsida</taxon>
        <taxon>Liliopsida</taxon>
        <taxon>Poales</taxon>
        <taxon>Poaceae</taxon>
        <taxon>BOP clade</taxon>
        <taxon>Oryzoideae</taxon>
        <taxon>Oryzeae</taxon>
        <taxon>Oryzinae</taxon>
        <taxon>Oryza</taxon>
    </lineage>
</organism>
<dbReference type="AlphaFoldDB" id="A0A0E0DEZ2"/>